<evidence type="ECO:0000313" key="16">
    <source>
        <dbReference type="EMBL" id="PSG90501.1"/>
    </source>
</evidence>
<comment type="subunit">
    <text evidence="3 13">Tetramer of two alpha and two beta subunits.</text>
</comment>
<dbReference type="GO" id="GO:0000287">
    <property type="term" value="F:magnesium ion binding"/>
    <property type="evidence" value="ECO:0007669"/>
    <property type="project" value="UniProtKB-UniRule"/>
</dbReference>
<feature type="coiled-coil region" evidence="14">
    <location>
        <begin position="2"/>
        <end position="29"/>
    </location>
</feature>
<evidence type="ECO:0000256" key="12">
    <source>
        <dbReference type="ARBA" id="ARBA00049255"/>
    </source>
</evidence>
<dbReference type="InterPro" id="IPR006195">
    <property type="entry name" value="aa-tRNA-synth_II"/>
</dbReference>
<keyword evidence="4 13" id="KW-0963">Cytoplasm</keyword>
<dbReference type="GO" id="GO:0005737">
    <property type="term" value="C:cytoplasm"/>
    <property type="evidence" value="ECO:0007669"/>
    <property type="project" value="UniProtKB-SubCell"/>
</dbReference>
<dbReference type="SUPFAM" id="SSF46589">
    <property type="entry name" value="tRNA-binding arm"/>
    <property type="match status" value="1"/>
</dbReference>
<evidence type="ECO:0000256" key="2">
    <source>
        <dbReference type="ARBA" id="ARBA00010207"/>
    </source>
</evidence>
<dbReference type="PROSITE" id="PS50862">
    <property type="entry name" value="AA_TRNA_LIGASE_II"/>
    <property type="match status" value="1"/>
</dbReference>
<dbReference type="AlphaFoldDB" id="A0A2T1NDH4"/>
<dbReference type="PANTHER" id="PTHR11538">
    <property type="entry name" value="PHENYLALANYL-TRNA SYNTHETASE"/>
    <property type="match status" value="1"/>
</dbReference>
<dbReference type="Gene3D" id="3.30.930.10">
    <property type="entry name" value="Bira Bifunctional Protein, Domain 2"/>
    <property type="match status" value="1"/>
</dbReference>
<dbReference type="Pfam" id="PF01409">
    <property type="entry name" value="tRNA-synt_2d"/>
    <property type="match status" value="1"/>
</dbReference>
<keyword evidence="14" id="KW-0175">Coiled coil</keyword>
<evidence type="ECO:0000256" key="4">
    <source>
        <dbReference type="ARBA" id="ARBA00022490"/>
    </source>
</evidence>
<evidence type="ECO:0000256" key="1">
    <source>
        <dbReference type="ARBA" id="ARBA00004496"/>
    </source>
</evidence>
<evidence type="ECO:0000256" key="14">
    <source>
        <dbReference type="SAM" id="Coils"/>
    </source>
</evidence>
<reference evidence="16 17" key="1">
    <citation type="submission" date="2018-03" db="EMBL/GenBank/DDBJ databases">
        <title>Mesoflavibacter sp. HG37 and Mesoflavibacter sp. HG96 sp.nov., two marine bacteria isolated from seawater of Western Pacific Ocean.</title>
        <authorList>
            <person name="Cheng H."/>
            <person name="Wu Y.-H."/>
            <person name="Guo L.-L."/>
            <person name="Xu X.-W."/>
        </authorList>
    </citation>
    <scope>NUCLEOTIDE SEQUENCE [LARGE SCALE GENOMIC DNA]</scope>
    <source>
        <strain evidence="16 17">KCTC 32269</strain>
    </source>
</reference>
<evidence type="ECO:0000259" key="15">
    <source>
        <dbReference type="PROSITE" id="PS50862"/>
    </source>
</evidence>
<dbReference type="GO" id="GO:0004826">
    <property type="term" value="F:phenylalanine-tRNA ligase activity"/>
    <property type="evidence" value="ECO:0007669"/>
    <property type="project" value="UniProtKB-UniRule"/>
</dbReference>
<dbReference type="InterPro" id="IPR004188">
    <property type="entry name" value="Phe-tRNA_ligase_II_N"/>
</dbReference>
<evidence type="ECO:0000256" key="7">
    <source>
        <dbReference type="ARBA" id="ARBA00022741"/>
    </source>
</evidence>
<dbReference type="InterPro" id="IPR004529">
    <property type="entry name" value="Phe-tRNA-synth_IIc_asu"/>
</dbReference>
<dbReference type="GO" id="GO:0006432">
    <property type="term" value="P:phenylalanyl-tRNA aminoacylation"/>
    <property type="evidence" value="ECO:0007669"/>
    <property type="project" value="UniProtKB-UniRule"/>
</dbReference>
<evidence type="ECO:0000256" key="9">
    <source>
        <dbReference type="ARBA" id="ARBA00022842"/>
    </source>
</evidence>
<dbReference type="EC" id="6.1.1.20" evidence="13"/>
<evidence type="ECO:0000256" key="10">
    <source>
        <dbReference type="ARBA" id="ARBA00022917"/>
    </source>
</evidence>
<dbReference type="HAMAP" id="MF_00281">
    <property type="entry name" value="Phe_tRNA_synth_alpha1"/>
    <property type="match status" value="1"/>
</dbReference>
<dbReference type="Proteomes" id="UP000238426">
    <property type="component" value="Unassembled WGS sequence"/>
</dbReference>
<dbReference type="InterPro" id="IPR010978">
    <property type="entry name" value="tRNA-bd_arm"/>
</dbReference>
<dbReference type="NCBIfam" id="TIGR00468">
    <property type="entry name" value="pheS"/>
    <property type="match status" value="1"/>
</dbReference>
<dbReference type="SUPFAM" id="SSF55681">
    <property type="entry name" value="Class II aaRS and biotin synthetases"/>
    <property type="match status" value="1"/>
</dbReference>
<dbReference type="InterPro" id="IPR022911">
    <property type="entry name" value="Phe_tRNA_ligase_alpha1_bac"/>
</dbReference>
<gene>
    <name evidence="13" type="primary">pheS</name>
    <name evidence="16" type="ORF">C7H52_04255</name>
</gene>
<keyword evidence="8 13" id="KW-0067">ATP-binding</keyword>
<dbReference type="InterPro" id="IPR045864">
    <property type="entry name" value="aa-tRNA-synth_II/BPL/LPL"/>
</dbReference>
<evidence type="ECO:0000256" key="6">
    <source>
        <dbReference type="ARBA" id="ARBA00022723"/>
    </source>
</evidence>
<evidence type="ECO:0000256" key="13">
    <source>
        <dbReference type="HAMAP-Rule" id="MF_00281"/>
    </source>
</evidence>
<dbReference type="PANTHER" id="PTHR11538:SF41">
    <property type="entry name" value="PHENYLALANINE--TRNA LIGASE, MITOCHONDRIAL"/>
    <property type="match status" value="1"/>
</dbReference>
<keyword evidence="6 13" id="KW-0479">Metal-binding</keyword>
<evidence type="ECO:0000256" key="8">
    <source>
        <dbReference type="ARBA" id="ARBA00022840"/>
    </source>
</evidence>
<accession>A0A2T1NDH4</accession>
<keyword evidence="11 13" id="KW-0030">Aminoacyl-tRNA synthetase</keyword>
<dbReference type="Pfam" id="PF02912">
    <property type="entry name" value="Phe_tRNA-synt_N"/>
    <property type="match status" value="1"/>
</dbReference>
<keyword evidence="5 13" id="KW-0436">Ligase</keyword>
<keyword evidence="17" id="KW-1185">Reference proteome</keyword>
<sequence>MIDQIKELIAEAEAFKAQTKEEVEAYRIKLLGQKGIVKQYFAEFKNVANDQKKEFGQVINTLKKTAEEKINTLKSELEQKEEVSQSNLDVSRPGEPISLGARHPISIVKNQIIDIFSRIGFNVSEGPEVEDDWHNFTALNLPEYHPARDMQDTFFIQTNPDILLRTHTSSVQVRYMENNKPPIRTISPGRVYRNEAISARSHCFFHQLEGLYIDKDVSFADLKQTLQYFTTELFGKSKIRLRPSYFPFTEPSAEIDVYWGLETETDYKITKGTGWLEIGGCGMVDPNVLKNCGIDAEDYSGFAFGVGIDRIAMLLYQIGDIRLLSENDVRFLEQFKSAL</sequence>
<evidence type="ECO:0000256" key="11">
    <source>
        <dbReference type="ARBA" id="ARBA00023146"/>
    </source>
</evidence>
<dbReference type="GO" id="GO:0000049">
    <property type="term" value="F:tRNA binding"/>
    <property type="evidence" value="ECO:0007669"/>
    <property type="project" value="InterPro"/>
</dbReference>
<evidence type="ECO:0000256" key="5">
    <source>
        <dbReference type="ARBA" id="ARBA00022598"/>
    </source>
</evidence>
<dbReference type="InterPro" id="IPR002319">
    <property type="entry name" value="Phenylalanyl-tRNA_Synthase"/>
</dbReference>
<organism evidence="16 17">
    <name type="scientific">Aurantibacter aestuarii</name>
    <dbReference type="NCBI Taxonomy" id="1266046"/>
    <lineage>
        <taxon>Bacteria</taxon>
        <taxon>Pseudomonadati</taxon>
        <taxon>Bacteroidota</taxon>
        <taxon>Flavobacteriia</taxon>
        <taxon>Flavobacteriales</taxon>
        <taxon>Flavobacteriaceae</taxon>
        <taxon>Aurantibacter</taxon>
    </lineage>
</organism>
<feature type="binding site" evidence="13">
    <location>
        <position position="250"/>
    </location>
    <ligand>
        <name>Mg(2+)</name>
        <dbReference type="ChEBI" id="CHEBI:18420"/>
        <note>shared with beta subunit</note>
    </ligand>
</feature>
<comment type="caution">
    <text evidence="16">The sequence shown here is derived from an EMBL/GenBank/DDBJ whole genome shotgun (WGS) entry which is preliminary data.</text>
</comment>
<keyword evidence="9 13" id="KW-0460">Magnesium</keyword>
<keyword evidence="10 13" id="KW-0648">Protein biosynthesis</keyword>
<comment type="similarity">
    <text evidence="2 13">Belongs to the class-II aminoacyl-tRNA synthetase family. Phe-tRNA synthetase alpha subunit type 1 subfamily.</text>
</comment>
<evidence type="ECO:0000313" key="17">
    <source>
        <dbReference type="Proteomes" id="UP000238426"/>
    </source>
</evidence>
<keyword evidence="7 13" id="KW-0547">Nucleotide-binding</keyword>
<dbReference type="RefSeq" id="WP_106462642.1">
    <property type="nucleotide sequence ID" value="NZ_PXOQ01000007.1"/>
</dbReference>
<dbReference type="OrthoDB" id="9800719at2"/>
<proteinExistence type="inferred from homology"/>
<comment type="subcellular location">
    <subcellularLocation>
        <location evidence="1 13">Cytoplasm</location>
    </subcellularLocation>
</comment>
<comment type="catalytic activity">
    <reaction evidence="12 13">
        <text>tRNA(Phe) + L-phenylalanine + ATP = L-phenylalanyl-tRNA(Phe) + AMP + diphosphate + H(+)</text>
        <dbReference type="Rhea" id="RHEA:19413"/>
        <dbReference type="Rhea" id="RHEA-COMP:9668"/>
        <dbReference type="Rhea" id="RHEA-COMP:9699"/>
        <dbReference type="ChEBI" id="CHEBI:15378"/>
        <dbReference type="ChEBI" id="CHEBI:30616"/>
        <dbReference type="ChEBI" id="CHEBI:33019"/>
        <dbReference type="ChEBI" id="CHEBI:58095"/>
        <dbReference type="ChEBI" id="CHEBI:78442"/>
        <dbReference type="ChEBI" id="CHEBI:78531"/>
        <dbReference type="ChEBI" id="CHEBI:456215"/>
        <dbReference type="EC" id="6.1.1.20"/>
    </reaction>
</comment>
<dbReference type="CDD" id="cd00496">
    <property type="entry name" value="PheRS_alpha_core"/>
    <property type="match status" value="1"/>
</dbReference>
<protein>
    <recommendedName>
        <fullName evidence="13">Phenylalanine--tRNA ligase alpha subunit</fullName>
        <ecNumber evidence="13">6.1.1.20</ecNumber>
    </recommendedName>
    <alternativeName>
        <fullName evidence="13">Phenylalanyl-tRNA synthetase alpha subunit</fullName>
        <shortName evidence="13">PheRS</shortName>
    </alternativeName>
</protein>
<feature type="domain" description="Aminoacyl-transfer RNA synthetases class-II family profile" evidence="15">
    <location>
        <begin position="108"/>
        <end position="334"/>
    </location>
</feature>
<name>A0A2T1NDH4_9FLAO</name>
<dbReference type="GO" id="GO:0005524">
    <property type="term" value="F:ATP binding"/>
    <property type="evidence" value="ECO:0007669"/>
    <property type="project" value="UniProtKB-UniRule"/>
</dbReference>
<evidence type="ECO:0000256" key="3">
    <source>
        <dbReference type="ARBA" id="ARBA00011209"/>
    </source>
</evidence>
<comment type="cofactor">
    <cofactor evidence="13">
        <name>Mg(2+)</name>
        <dbReference type="ChEBI" id="CHEBI:18420"/>
    </cofactor>
    <text evidence="13">Binds 2 magnesium ions per tetramer.</text>
</comment>
<dbReference type="EMBL" id="PXOQ01000007">
    <property type="protein sequence ID" value="PSG90501.1"/>
    <property type="molecule type" value="Genomic_DNA"/>
</dbReference>